<keyword evidence="4" id="KW-0808">Transferase</keyword>
<dbReference type="RefSeq" id="WP_109339624.1">
    <property type="nucleotide sequence ID" value="NZ_CP029347.1"/>
</dbReference>
<evidence type="ECO:0000256" key="1">
    <source>
        <dbReference type="ARBA" id="ARBA00012417"/>
    </source>
</evidence>
<dbReference type="GO" id="GO:0006261">
    <property type="term" value="P:DNA-templated DNA replication"/>
    <property type="evidence" value="ECO:0007669"/>
    <property type="project" value="TreeGrafter"/>
</dbReference>
<sequence length="295" mass="32186">MNPCLPWFQTQFDQLARQRQSGQLHHGLLLQASPGSGQGDFARSLAALLLCQQSGDRPCGQCQSCKLYQAGSHPDFIELESDKAIGVDLIREGIGKLTGTSQLSGAKVLILHHADAMTESASNALLKTLEEPTANTYLILTSTSLEGLLPTIVSRCLKVRLPTPSRAQTENWLNGQGLMPESEILSSLYGSAPMTLKHLVEQGEASRLDDFIAQLERVLNGQQSPLSLANDWQDKASDTVAWLEHWARQQGRLDPELHQRCVAARRQLMSAGANKSLILYHLLGVLISQSQTTGA</sequence>
<dbReference type="PANTHER" id="PTHR11669:SF8">
    <property type="entry name" value="DNA POLYMERASE III SUBUNIT DELTA"/>
    <property type="match status" value="1"/>
</dbReference>
<dbReference type="GO" id="GO:0008408">
    <property type="term" value="F:3'-5' exonuclease activity"/>
    <property type="evidence" value="ECO:0007669"/>
    <property type="project" value="InterPro"/>
</dbReference>
<organism evidence="4 5">
    <name type="scientific">Saliniradius amylolyticus</name>
    <dbReference type="NCBI Taxonomy" id="2183582"/>
    <lineage>
        <taxon>Bacteria</taxon>
        <taxon>Pseudomonadati</taxon>
        <taxon>Pseudomonadota</taxon>
        <taxon>Gammaproteobacteria</taxon>
        <taxon>Alteromonadales</taxon>
        <taxon>Alteromonadaceae</taxon>
        <taxon>Saliniradius</taxon>
    </lineage>
</organism>
<gene>
    <name evidence="4" type="primary">holB</name>
    <name evidence="4" type="ORF">HMF8227_01544</name>
</gene>
<dbReference type="InterPro" id="IPR027417">
    <property type="entry name" value="P-loop_NTPase"/>
</dbReference>
<evidence type="ECO:0000313" key="5">
    <source>
        <dbReference type="Proteomes" id="UP000245728"/>
    </source>
</evidence>
<dbReference type="AlphaFoldDB" id="A0A2S2E2Z7"/>
<dbReference type="EMBL" id="CP029347">
    <property type="protein sequence ID" value="AWL12018.1"/>
    <property type="molecule type" value="Genomic_DNA"/>
</dbReference>
<accession>A0A2S2E2Z7</accession>
<protein>
    <recommendedName>
        <fullName evidence="1">DNA-directed DNA polymerase</fullName>
        <ecNumber evidence="1">2.7.7.7</ecNumber>
    </recommendedName>
</protein>
<dbReference type="InterPro" id="IPR004622">
    <property type="entry name" value="DNA_pol_HolB"/>
</dbReference>
<dbReference type="EC" id="2.7.7.7" evidence="1"/>
<dbReference type="InterPro" id="IPR050238">
    <property type="entry name" value="DNA_Rep/Repair_Clamp_Loader"/>
</dbReference>
<dbReference type="Gene3D" id="3.40.50.300">
    <property type="entry name" value="P-loop containing nucleotide triphosphate hydrolases"/>
    <property type="match status" value="1"/>
</dbReference>
<evidence type="ECO:0000313" key="4">
    <source>
        <dbReference type="EMBL" id="AWL12018.1"/>
    </source>
</evidence>
<comment type="catalytic activity">
    <reaction evidence="3">
        <text>DNA(n) + a 2'-deoxyribonucleoside 5'-triphosphate = DNA(n+1) + diphosphate</text>
        <dbReference type="Rhea" id="RHEA:22508"/>
        <dbReference type="Rhea" id="RHEA-COMP:17339"/>
        <dbReference type="Rhea" id="RHEA-COMP:17340"/>
        <dbReference type="ChEBI" id="CHEBI:33019"/>
        <dbReference type="ChEBI" id="CHEBI:61560"/>
        <dbReference type="ChEBI" id="CHEBI:173112"/>
        <dbReference type="EC" id="2.7.7.7"/>
    </reaction>
</comment>
<keyword evidence="5" id="KW-1185">Reference proteome</keyword>
<keyword evidence="4" id="KW-0548">Nucleotidyltransferase</keyword>
<evidence type="ECO:0000256" key="2">
    <source>
        <dbReference type="ARBA" id="ARBA00022932"/>
    </source>
</evidence>
<dbReference type="NCBIfam" id="TIGR00678">
    <property type="entry name" value="holB"/>
    <property type="match status" value="1"/>
</dbReference>
<evidence type="ECO:0000256" key="3">
    <source>
        <dbReference type="ARBA" id="ARBA00049244"/>
    </source>
</evidence>
<dbReference type="GO" id="GO:0009360">
    <property type="term" value="C:DNA polymerase III complex"/>
    <property type="evidence" value="ECO:0007669"/>
    <property type="project" value="TreeGrafter"/>
</dbReference>
<dbReference type="KEGG" id="salh:HMF8227_01544"/>
<reference evidence="4 5" key="1">
    <citation type="submission" date="2018-05" db="EMBL/GenBank/DDBJ databases">
        <title>Salinimonas sp. HMF8227 Genome sequencing and assembly.</title>
        <authorList>
            <person name="Kang H."/>
            <person name="Kang J."/>
            <person name="Cha I."/>
            <person name="Kim H."/>
            <person name="Joh K."/>
        </authorList>
    </citation>
    <scope>NUCLEOTIDE SEQUENCE [LARGE SCALE GENOMIC DNA]</scope>
    <source>
        <strain evidence="4 5">HMF8227</strain>
    </source>
</reference>
<name>A0A2S2E2Z7_9ALTE</name>
<dbReference type="OrthoDB" id="9811073at2"/>
<proteinExistence type="predicted"/>
<dbReference type="SUPFAM" id="SSF52540">
    <property type="entry name" value="P-loop containing nucleoside triphosphate hydrolases"/>
    <property type="match status" value="1"/>
</dbReference>
<dbReference type="Proteomes" id="UP000245728">
    <property type="component" value="Chromosome"/>
</dbReference>
<keyword evidence="2 4" id="KW-0239">DNA-directed DNA polymerase</keyword>
<dbReference type="PANTHER" id="PTHR11669">
    <property type="entry name" value="REPLICATION FACTOR C / DNA POLYMERASE III GAMMA-TAU SUBUNIT"/>
    <property type="match status" value="1"/>
</dbReference>
<dbReference type="GO" id="GO:0003887">
    <property type="term" value="F:DNA-directed DNA polymerase activity"/>
    <property type="evidence" value="ECO:0007669"/>
    <property type="project" value="UniProtKB-KW"/>
</dbReference>
<dbReference type="Pfam" id="PF13177">
    <property type="entry name" value="DNA_pol3_delta2"/>
    <property type="match status" value="1"/>
</dbReference>